<dbReference type="EMBL" id="RDQK01000031">
    <property type="protein sequence ID" value="RMX06215.1"/>
    <property type="molecule type" value="Genomic_DNA"/>
</dbReference>
<comment type="caution">
    <text evidence="1">The sequence shown here is derived from an EMBL/GenBank/DDBJ whole genome shotgun (WGS) entry which is preliminary data.</text>
</comment>
<name>A0A3M6QT59_9BURK</name>
<dbReference type="Pfam" id="PF03693">
    <property type="entry name" value="ParD_antitoxin"/>
    <property type="match status" value="1"/>
</dbReference>
<evidence type="ECO:0000313" key="2">
    <source>
        <dbReference type="Proteomes" id="UP000281171"/>
    </source>
</evidence>
<dbReference type="Gene3D" id="6.10.10.120">
    <property type="entry name" value="Antitoxin ParD1-like"/>
    <property type="match status" value="1"/>
</dbReference>
<accession>A0A3M6QT59</accession>
<evidence type="ECO:0000313" key="1">
    <source>
        <dbReference type="EMBL" id="RMX06215.1"/>
    </source>
</evidence>
<proteinExistence type="predicted"/>
<dbReference type="InterPro" id="IPR022789">
    <property type="entry name" value="ParD"/>
</dbReference>
<reference evidence="1 2" key="1">
    <citation type="submission" date="2018-10" db="EMBL/GenBank/DDBJ databases">
        <title>Comamonadaceae CDC group NO-1 genome sequencing and assembly.</title>
        <authorList>
            <person name="Bernier A.-M."/>
            <person name="Bernard K."/>
        </authorList>
    </citation>
    <scope>NUCLEOTIDE SEQUENCE [LARGE SCALE GENOMIC DNA]</scope>
    <source>
        <strain evidence="1 2">NML180581</strain>
    </source>
</reference>
<sequence length="76" mass="8537">MDMPKRGDFFAFDRELADAVQARESSQDQAQAQDQEARRVRALREALLAGLQSGTPRPFDFEAFKARKRASYASAS</sequence>
<organism evidence="1 2">
    <name type="scientific">Allofranklinella schreckenbergeri</name>
    <dbReference type="NCBI Taxonomy" id="1076744"/>
    <lineage>
        <taxon>Bacteria</taxon>
        <taxon>Pseudomonadati</taxon>
        <taxon>Pseudomonadota</taxon>
        <taxon>Betaproteobacteria</taxon>
        <taxon>Burkholderiales</taxon>
        <taxon>Comamonadaceae</taxon>
        <taxon>Allofranklinella</taxon>
    </lineage>
</organism>
<gene>
    <name evidence="1" type="ORF">EBQ24_11300</name>
</gene>
<protein>
    <submittedName>
        <fullName evidence="1">Type II toxin-antitoxin system ParD family antitoxin</fullName>
    </submittedName>
</protein>
<dbReference type="InterPro" id="IPR038296">
    <property type="entry name" value="ParD_sf"/>
</dbReference>
<dbReference type="Proteomes" id="UP000281171">
    <property type="component" value="Unassembled WGS sequence"/>
</dbReference>
<dbReference type="AlphaFoldDB" id="A0A3M6QT59"/>